<organism evidence="2 3">
    <name type="scientific">Synaphobranchus kaupii</name>
    <name type="common">Kaup's arrowtooth eel</name>
    <dbReference type="NCBI Taxonomy" id="118154"/>
    <lineage>
        <taxon>Eukaryota</taxon>
        <taxon>Metazoa</taxon>
        <taxon>Chordata</taxon>
        <taxon>Craniata</taxon>
        <taxon>Vertebrata</taxon>
        <taxon>Euteleostomi</taxon>
        <taxon>Actinopterygii</taxon>
        <taxon>Neopterygii</taxon>
        <taxon>Teleostei</taxon>
        <taxon>Anguilliformes</taxon>
        <taxon>Synaphobranchidae</taxon>
        <taxon>Synaphobranchus</taxon>
    </lineage>
</organism>
<feature type="region of interest" description="Disordered" evidence="1">
    <location>
        <begin position="63"/>
        <end position="110"/>
    </location>
</feature>
<dbReference type="EMBL" id="JAINUF010000010">
    <property type="protein sequence ID" value="KAJ8348600.1"/>
    <property type="molecule type" value="Genomic_DNA"/>
</dbReference>
<dbReference type="AlphaFoldDB" id="A0A9Q1IPR6"/>
<evidence type="ECO:0000313" key="3">
    <source>
        <dbReference type="Proteomes" id="UP001152622"/>
    </source>
</evidence>
<accession>A0A9Q1IPR6</accession>
<dbReference type="Proteomes" id="UP001152622">
    <property type="component" value="Chromosome 10"/>
</dbReference>
<sequence>MRMGDSASKIKHLAHHLWTSPAASSSNKDGPDVWPVKCSGWRLVQDRRRRFMQERRNGIAAYRRDDDETGARGGRLSVLRGAGIQNRPPLKRSSSPGTQRRGLPLPLKPR</sequence>
<evidence type="ECO:0000313" key="2">
    <source>
        <dbReference type="EMBL" id="KAJ8348600.1"/>
    </source>
</evidence>
<protein>
    <submittedName>
        <fullName evidence="2">Uncharacterized protein</fullName>
    </submittedName>
</protein>
<name>A0A9Q1IPR6_SYNKA</name>
<gene>
    <name evidence="2" type="ORF">SKAU_G00271890</name>
</gene>
<proteinExistence type="predicted"/>
<keyword evidence="3" id="KW-1185">Reference proteome</keyword>
<comment type="caution">
    <text evidence="2">The sequence shown here is derived from an EMBL/GenBank/DDBJ whole genome shotgun (WGS) entry which is preliminary data.</text>
</comment>
<reference evidence="2" key="1">
    <citation type="journal article" date="2023" name="Science">
        <title>Genome structures resolve the early diversification of teleost fishes.</title>
        <authorList>
            <person name="Parey E."/>
            <person name="Louis A."/>
            <person name="Montfort J."/>
            <person name="Bouchez O."/>
            <person name="Roques C."/>
            <person name="Iampietro C."/>
            <person name="Lluch J."/>
            <person name="Castinel A."/>
            <person name="Donnadieu C."/>
            <person name="Desvignes T."/>
            <person name="Floi Bucao C."/>
            <person name="Jouanno E."/>
            <person name="Wen M."/>
            <person name="Mejri S."/>
            <person name="Dirks R."/>
            <person name="Jansen H."/>
            <person name="Henkel C."/>
            <person name="Chen W.J."/>
            <person name="Zahm M."/>
            <person name="Cabau C."/>
            <person name="Klopp C."/>
            <person name="Thompson A.W."/>
            <person name="Robinson-Rechavi M."/>
            <person name="Braasch I."/>
            <person name="Lecointre G."/>
            <person name="Bobe J."/>
            <person name="Postlethwait J.H."/>
            <person name="Berthelot C."/>
            <person name="Roest Crollius H."/>
            <person name="Guiguen Y."/>
        </authorList>
    </citation>
    <scope>NUCLEOTIDE SEQUENCE</scope>
    <source>
        <strain evidence="2">WJC10195</strain>
    </source>
</reference>
<evidence type="ECO:0000256" key="1">
    <source>
        <dbReference type="SAM" id="MobiDB-lite"/>
    </source>
</evidence>